<comment type="caution">
    <text evidence="1">The sequence shown here is derived from an EMBL/GenBank/DDBJ whole genome shotgun (WGS) entry which is preliminary data.</text>
</comment>
<reference evidence="1 2" key="1">
    <citation type="journal article" date="2019" name="Int. J. Syst. Evol. Microbiol.">
        <title>The Global Catalogue of Microorganisms (GCM) 10K type strain sequencing project: providing services to taxonomists for standard genome sequencing and annotation.</title>
        <authorList>
            <consortium name="The Broad Institute Genomics Platform"/>
            <consortium name="The Broad Institute Genome Sequencing Center for Infectious Disease"/>
            <person name="Wu L."/>
            <person name="Ma J."/>
        </authorList>
    </citation>
    <scope>NUCLEOTIDE SEQUENCE [LARGE SCALE GENOMIC DNA]</scope>
    <source>
        <strain evidence="1 2">JCM 8542</strain>
    </source>
</reference>
<protein>
    <submittedName>
        <fullName evidence="1">Uncharacterized protein</fullName>
    </submittedName>
</protein>
<organism evidence="1 2">
    <name type="scientific">Selenomonas dianae</name>
    <dbReference type="NCBI Taxonomy" id="135079"/>
    <lineage>
        <taxon>Bacteria</taxon>
        <taxon>Bacillati</taxon>
        <taxon>Bacillota</taxon>
        <taxon>Negativicutes</taxon>
        <taxon>Selenomonadales</taxon>
        <taxon>Selenomonadaceae</taxon>
        <taxon>Selenomonas</taxon>
    </lineage>
</organism>
<dbReference type="EMBL" id="BAAACR010000017">
    <property type="protein sequence ID" value="GAA0218138.1"/>
    <property type="molecule type" value="Genomic_DNA"/>
</dbReference>
<accession>A0ABN0TCE1</accession>
<name>A0ABN0TCE1_9FIRM</name>
<evidence type="ECO:0000313" key="1">
    <source>
        <dbReference type="EMBL" id="GAA0218138.1"/>
    </source>
</evidence>
<sequence>MRLNELPEDMRTAIMSAVGITDDAKTVADAVIGGIILSACGGSAPMVRLLLDTIGESMEARMREREVRLKEKTIGGGQVDSDLNVTIIEKETRDGEHGEGD</sequence>
<evidence type="ECO:0000313" key="2">
    <source>
        <dbReference type="Proteomes" id="UP001500399"/>
    </source>
</evidence>
<dbReference type="Proteomes" id="UP001500399">
    <property type="component" value="Unassembled WGS sequence"/>
</dbReference>
<gene>
    <name evidence="1" type="ORF">GCM10008919_21640</name>
</gene>
<keyword evidence="2" id="KW-1185">Reference proteome</keyword>
<proteinExistence type="predicted"/>